<evidence type="ECO:0000313" key="2">
    <source>
        <dbReference type="Proteomes" id="UP000199268"/>
    </source>
</evidence>
<keyword evidence="2" id="KW-1185">Reference proteome</keyword>
<dbReference type="Proteomes" id="UP000199268">
    <property type="component" value="Unassembled WGS sequence"/>
</dbReference>
<protein>
    <submittedName>
        <fullName evidence="1">Uncharacterized protein</fullName>
    </submittedName>
</protein>
<proteinExistence type="predicted"/>
<dbReference type="OrthoDB" id="2112617at2"/>
<accession>A0A1C3Z910</accession>
<dbReference type="RefSeq" id="WP_092461397.1">
    <property type="nucleotide sequence ID" value="NZ_BJEE01000002.1"/>
</dbReference>
<sequence>MASKEPISFEEFIKVKNLTDLNPETLTQLENILNMDQIHNEQDLNSPFGKNNIALLVDNAETLVNQNWVLMKQNDKIINLLNNK</sequence>
<name>A0A1C3Z910_9LACO</name>
<dbReference type="EMBL" id="FMAO01000001">
    <property type="protein sequence ID" value="SCB78805.1"/>
    <property type="molecule type" value="Genomic_DNA"/>
</dbReference>
<dbReference type="AlphaFoldDB" id="A0A1C3Z910"/>
<organism evidence="1 2">
    <name type="scientific">Weissella bombi</name>
    <dbReference type="NCBI Taxonomy" id="1505725"/>
    <lineage>
        <taxon>Bacteria</taxon>
        <taxon>Bacillati</taxon>
        <taxon>Bacillota</taxon>
        <taxon>Bacilli</taxon>
        <taxon>Lactobacillales</taxon>
        <taxon>Lactobacillaceae</taxon>
        <taxon>Weissella</taxon>
    </lineage>
</organism>
<gene>
    <name evidence="1" type="ORF">GA0061074_101371</name>
</gene>
<reference evidence="2" key="1">
    <citation type="submission" date="2016-08" db="EMBL/GenBank/DDBJ databases">
        <authorList>
            <person name="Varghese N."/>
            <person name="Submissions Spin"/>
        </authorList>
    </citation>
    <scope>NUCLEOTIDE SEQUENCE [LARGE SCALE GENOMIC DNA]</scope>
    <source>
        <strain evidence="2">R-53094</strain>
    </source>
</reference>
<evidence type="ECO:0000313" key="1">
    <source>
        <dbReference type="EMBL" id="SCB78805.1"/>
    </source>
</evidence>